<accession>A0ABV3LBB1</accession>
<organism evidence="1 2">
    <name type="scientific">Meridianimarinicoccus marinus</name>
    <dbReference type="NCBI Taxonomy" id="3231483"/>
    <lineage>
        <taxon>Bacteria</taxon>
        <taxon>Pseudomonadati</taxon>
        <taxon>Pseudomonadota</taxon>
        <taxon>Alphaproteobacteria</taxon>
        <taxon>Rhodobacterales</taxon>
        <taxon>Paracoccaceae</taxon>
        <taxon>Meridianimarinicoccus</taxon>
    </lineage>
</organism>
<dbReference type="Pfam" id="PF19663">
    <property type="entry name" value="DUF6166"/>
    <property type="match status" value="1"/>
</dbReference>
<dbReference type="Proteomes" id="UP001553161">
    <property type="component" value="Unassembled WGS sequence"/>
</dbReference>
<evidence type="ECO:0000313" key="1">
    <source>
        <dbReference type="EMBL" id="MEV8468850.1"/>
    </source>
</evidence>
<evidence type="ECO:0000313" key="2">
    <source>
        <dbReference type="Proteomes" id="UP001553161"/>
    </source>
</evidence>
<reference evidence="1 2" key="1">
    <citation type="submission" date="2024-07" db="EMBL/GenBank/DDBJ databases">
        <authorList>
            <person name="Kang M."/>
        </authorList>
    </citation>
    <scope>NUCLEOTIDE SEQUENCE [LARGE SCALE GENOMIC DNA]</scope>
    <source>
        <strain evidence="1 2">DFM31</strain>
    </source>
</reference>
<gene>
    <name evidence="1" type="ORF">AB0T83_19015</name>
</gene>
<name>A0ABV3LBB1_9RHOB</name>
<sequence>MKTYLGDRTIDGVFVTVDGNDLPDYAEVCKFTNAGFEWSYEGSAATQLAFALIYDVTGDAGLAKSLAQPFMRTVTANFGNDWEMTDSDVLAAVAQVQSEKA</sequence>
<comment type="caution">
    <text evidence="1">The sequence shown here is derived from an EMBL/GenBank/DDBJ whole genome shotgun (WGS) entry which is preliminary data.</text>
</comment>
<protein>
    <submittedName>
        <fullName evidence="1">DUF6166 domain-containing protein</fullName>
    </submittedName>
</protein>
<dbReference type="RefSeq" id="WP_366194806.1">
    <property type="nucleotide sequence ID" value="NZ_JBFBVU010000045.1"/>
</dbReference>
<dbReference type="EMBL" id="JBFBVU010000045">
    <property type="protein sequence ID" value="MEV8468850.1"/>
    <property type="molecule type" value="Genomic_DNA"/>
</dbReference>
<proteinExistence type="predicted"/>
<dbReference type="InterPro" id="IPR046164">
    <property type="entry name" value="DUF6166"/>
</dbReference>
<keyword evidence="2" id="KW-1185">Reference proteome</keyword>